<reference evidence="1 2" key="1">
    <citation type="submission" date="2020-04" db="EMBL/GenBank/DDBJ databases">
        <title>Flammeovirga sp. SR4, a novel species isolated from seawater.</title>
        <authorList>
            <person name="Wang X."/>
        </authorList>
    </citation>
    <scope>NUCLEOTIDE SEQUENCE [LARGE SCALE GENOMIC DNA]</scope>
    <source>
        <strain evidence="1 2">ATCC 23126</strain>
    </source>
</reference>
<protein>
    <submittedName>
        <fullName evidence="1">Uncharacterized protein</fullName>
    </submittedName>
</protein>
<comment type="caution">
    <text evidence="1">The sequence shown here is derived from an EMBL/GenBank/DDBJ whole genome shotgun (WGS) entry which is preliminary data.</text>
</comment>
<evidence type="ECO:0000313" key="1">
    <source>
        <dbReference type="EMBL" id="NME72541.1"/>
    </source>
</evidence>
<dbReference type="AlphaFoldDB" id="A0A7X9S183"/>
<dbReference type="Proteomes" id="UP000576082">
    <property type="component" value="Unassembled WGS sequence"/>
</dbReference>
<proteinExistence type="predicted"/>
<sequence>MLINLQVTCQVHLLKRYDGTHSVWVYGATGMDRNEVILVTDVNPSYDLTMHGVNEHHMDIYLLDRNNNPLKVSLFMDGTVRDNLGDITHNSWTDFAHENPEAKIRTTWADGVRLNCNFIIRMGWSDNTEAFDFSIRELNY</sequence>
<gene>
    <name evidence="1" type="ORF">HHU12_31565</name>
</gene>
<accession>A0A7X9S183</accession>
<keyword evidence="2" id="KW-1185">Reference proteome</keyword>
<name>A0A7X9S183_9BACT</name>
<organism evidence="1 2">
    <name type="scientific">Flammeovirga aprica JL-4</name>
    <dbReference type="NCBI Taxonomy" id="694437"/>
    <lineage>
        <taxon>Bacteria</taxon>
        <taxon>Pseudomonadati</taxon>
        <taxon>Bacteroidota</taxon>
        <taxon>Cytophagia</taxon>
        <taxon>Cytophagales</taxon>
        <taxon>Flammeovirgaceae</taxon>
        <taxon>Flammeovirga</taxon>
    </lineage>
</organism>
<dbReference type="RefSeq" id="WP_169660728.1">
    <property type="nucleotide sequence ID" value="NZ_JABANE010000173.1"/>
</dbReference>
<evidence type="ECO:0000313" key="2">
    <source>
        <dbReference type="Proteomes" id="UP000576082"/>
    </source>
</evidence>
<dbReference type="EMBL" id="JABANE010000173">
    <property type="protein sequence ID" value="NME72541.1"/>
    <property type="molecule type" value="Genomic_DNA"/>
</dbReference>